<dbReference type="Gene3D" id="3.30.70.420">
    <property type="entry name" value="Hydroxymethylglutaryl-CoA reductase, class I/II, NAD/NADP-binding domain"/>
    <property type="match status" value="1"/>
</dbReference>
<dbReference type="FunFam" id="3.30.70.420:FF:000001">
    <property type="entry name" value="3-hydroxy-3-methylglutaryl coenzyme A reductase"/>
    <property type="match status" value="1"/>
</dbReference>
<evidence type="ECO:0000256" key="5">
    <source>
        <dbReference type="ARBA" id="ARBA00022857"/>
    </source>
</evidence>
<keyword evidence="12" id="KW-1185">Reference proteome</keyword>
<comment type="subcellular location">
    <subcellularLocation>
        <location evidence="1 9">Endoplasmic reticulum membrane</location>
        <topology evidence="1 9">Multi-pass membrane protein</topology>
    </subcellularLocation>
</comment>
<dbReference type="InterPro" id="IPR002202">
    <property type="entry name" value="HMG_CoA_Rdtase"/>
</dbReference>
<comment type="catalytic activity">
    <reaction evidence="9">
        <text>(R)-mevalonate + 2 NADP(+) + CoA = (3S)-3-hydroxy-3-methylglutaryl-CoA + 2 NADPH + 2 H(+)</text>
        <dbReference type="Rhea" id="RHEA:15989"/>
        <dbReference type="ChEBI" id="CHEBI:15378"/>
        <dbReference type="ChEBI" id="CHEBI:36464"/>
        <dbReference type="ChEBI" id="CHEBI:43074"/>
        <dbReference type="ChEBI" id="CHEBI:57287"/>
        <dbReference type="ChEBI" id="CHEBI:57783"/>
        <dbReference type="ChEBI" id="CHEBI:58349"/>
        <dbReference type="EC" id="1.1.1.34"/>
    </reaction>
</comment>
<dbReference type="GO" id="GO:0008299">
    <property type="term" value="P:isoprenoid biosynthetic process"/>
    <property type="evidence" value="ECO:0007669"/>
    <property type="project" value="InterPro"/>
</dbReference>
<dbReference type="InParanoid" id="A0A1X2HEV6"/>
<dbReference type="PROSITE" id="PS50156">
    <property type="entry name" value="SSD"/>
    <property type="match status" value="1"/>
</dbReference>
<evidence type="ECO:0000256" key="2">
    <source>
        <dbReference type="ARBA" id="ARBA00007661"/>
    </source>
</evidence>
<evidence type="ECO:0000256" key="8">
    <source>
        <dbReference type="ARBA" id="ARBA00023136"/>
    </source>
</evidence>
<comment type="pathway">
    <text evidence="9">Metabolic intermediate biosynthesis; (R)-mevalonate biosynthesis; (R)-mevalonate from acetyl-CoA: step 3/3.</text>
</comment>
<feature type="transmembrane region" description="Helical" evidence="9">
    <location>
        <begin position="268"/>
        <end position="289"/>
    </location>
</feature>
<sequence length="1058" mass="114671">MPVRSNTTAFKSYAAVLGNGIHHAAKLSTRNPIEMFVGVLILASFSYFYLFNLARTSDIFSGTHTRLYPATAYAAPHGHFQTDPVPFQAEPVRLQLKQIAVDARRNNKHVDGKDIMGPALDRFQFTLQNDIFVPDDDHRAYSFNQGLCYLDENSECFTQVQQDTEKTTLSYVFDVSGSAWRRQLANMWATKVAHLPPGDLVSQANSGQGADNIFIWLFVIARNIIYRLKELIDMADNVDIFVILSGYVMMIGTFISLYVNMRRMGSRYTLATAVIVNGFFSFMLALLTVNALGVQLSPVVMAEAIPFLVITIGFERPYKLTKRVFEYSKETPLTRQDVRETIVRAVNSVSLSIARDCVIEIFVLTIGAKSTNPGLREFCMLSAILLAFDVAILFTWYTAVLTLKLELRRIRQFSSVSTQDTKPTNIIRRAVVKALSDDSTNQPSPAASEKANKVNTAPFIGRLKLLMLMAFVGMHILEFCTAFQQTGPKVDITQPAVAAALTELLAQHAASAKSALPLVVEVFPPMHFHLPSPHIVPESIVRPFEALAEIYSVYIQHPVISQWLTVGLFVSLFLNTYLFNVAKQPKQQQQQAPKAVAPVVAPVKVTPPPPPPPAGVIRSVDECVNLIGTPESLHDEEVISLVQAGKVAPYALEKTLGDLQRAVSVRRALISRASVTKTLESSALPLENYHYDKVFGACCENVIGYMPIPLGIAGPMNIDGVSVHIPMATTEGCLVASASRGCKAINAGGGARTIVTADGMTRGPCVEFPSIIEAGECKAFIDSVEGNKLITDAFNSTSRFARVRKLKVTLAGKLVFIRFSTTTGDAMGMNMISKGCEKALTVISEHFPSMQIISLSGNYCTDKKPAAINWIEGRGKSVVAEALIPKETVEKVLKTTVPALVELNISKNLVGSAMAGSVGGFNAQAANILTAIYLAAGQDPAQNVESSNCITLMKEIDGDLHISCTMPSIEVGTVGGGTTLPPQQAVLDMLGVRGPHPTSPGDNARRLARIICAAVMAGELSLCAALAAGHLVRAHMAHNRAAAAPQPPQKKEPGTCLV</sequence>
<evidence type="ECO:0000256" key="3">
    <source>
        <dbReference type="ARBA" id="ARBA00022692"/>
    </source>
</evidence>
<keyword evidence="5 9" id="KW-0521">NADP</keyword>
<dbReference type="InterPro" id="IPR023282">
    <property type="entry name" value="HMG_CoA_Rdtase_N"/>
</dbReference>
<dbReference type="InterPro" id="IPR004554">
    <property type="entry name" value="HMG_CoA_Rdtase_eu_arc"/>
</dbReference>
<dbReference type="Gene3D" id="1.10.3270.10">
    <property type="entry name" value="HMGR, N-terminal domain"/>
    <property type="match status" value="1"/>
</dbReference>
<comment type="caution">
    <text evidence="11">The sequence shown here is derived from an EMBL/GenBank/DDBJ whole genome shotgun (WGS) entry which is preliminary data.</text>
</comment>
<dbReference type="SUPFAM" id="SSF55035">
    <property type="entry name" value="NAD-binding domain of HMG-CoA reductase"/>
    <property type="match status" value="1"/>
</dbReference>
<keyword evidence="8 9" id="KW-0472">Membrane</keyword>
<dbReference type="NCBIfam" id="TIGR00533">
    <property type="entry name" value="HMG_CoA_R_NADP"/>
    <property type="match status" value="1"/>
</dbReference>
<dbReference type="PROSITE" id="PS00066">
    <property type="entry name" value="HMG_COA_REDUCTASE_1"/>
    <property type="match status" value="1"/>
</dbReference>
<keyword evidence="4 9" id="KW-0256">Endoplasmic reticulum</keyword>
<feature type="transmembrane region" description="Helical" evidence="9">
    <location>
        <begin position="240"/>
        <end position="261"/>
    </location>
</feature>
<evidence type="ECO:0000256" key="1">
    <source>
        <dbReference type="ARBA" id="ARBA00004477"/>
    </source>
</evidence>
<keyword evidence="3 9" id="KW-0812">Transmembrane</keyword>
<evidence type="ECO:0000256" key="6">
    <source>
        <dbReference type="ARBA" id="ARBA00022989"/>
    </source>
</evidence>
<evidence type="ECO:0000256" key="4">
    <source>
        <dbReference type="ARBA" id="ARBA00022824"/>
    </source>
</evidence>
<dbReference type="PROSITE" id="PS50065">
    <property type="entry name" value="HMG_COA_REDUCTASE_4"/>
    <property type="match status" value="1"/>
</dbReference>
<dbReference type="InterPro" id="IPR053958">
    <property type="entry name" value="HMGCR/SNAP/NPC1-like_SSD"/>
</dbReference>
<dbReference type="UniPathway" id="UPA00058">
    <property type="reaction ID" value="UER00103"/>
</dbReference>
<evidence type="ECO:0000256" key="9">
    <source>
        <dbReference type="RuleBase" id="RU361219"/>
    </source>
</evidence>
<keyword evidence="7 9" id="KW-0560">Oxidoreductase</keyword>
<dbReference type="Gene3D" id="3.90.770.10">
    <property type="entry name" value="3-hydroxy-3-methylglutaryl-coenzyme A Reductase, Chain A, domain 2"/>
    <property type="match status" value="1"/>
</dbReference>
<dbReference type="FunFam" id="3.90.770.10:FF:000001">
    <property type="entry name" value="3-hydroxy-3-methylglutaryl coenzyme A reductase"/>
    <property type="match status" value="1"/>
</dbReference>
<dbReference type="InterPro" id="IPR009029">
    <property type="entry name" value="HMG_CoA_Rdtase_sub-bd_dom_sf"/>
</dbReference>
<dbReference type="PRINTS" id="PR00071">
    <property type="entry name" value="HMGCOARDTASE"/>
</dbReference>
<dbReference type="PANTHER" id="PTHR10572">
    <property type="entry name" value="3-HYDROXY-3-METHYLGLUTARYL-COENZYME A REDUCTASE"/>
    <property type="match status" value="1"/>
</dbReference>
<dbReference type="FunCoup" id="A0A1X2HEV6">
    <property type="interactions" value="203"/>
</dbReference>
<evidence type="ECO:0000259" key="10">
    <source>
        <dbReference type="PROSITE" id="PS50156"/>
    </source>
</evidence>
<evidence type="ECO:0000313" key="11">
    <source>
        <dbReference type="EMBL" id="ORY97461.1"/>
    </source>
</evidence>
<feature type="domain" description="SSD" evidence="10">
    <location>
        <begin position="239"/>
        <end position="403"/>
    </location>
</feature>
<evidence type="ECO:0000256" key="7">
    <source>
        <dbReference type="ARBA" id="ARBA00023002"/>
    </source>
</evidence>
<dbReference type="GO" id="GO:0005789">
    <property type="term" value="C:endoplasmic reticulum membrane"/>
    <property type="evidence" value="ECO:0007669"/>
    <property type="project" value="UniProtKB-SubCell"/>
</dbReference>
<feature type="transmembrane region" description="Helical" evidence="9">
    <location>
        <begin position="380"/>
        <end position="403"/>
    </location>
</feature>
<organism evidence="11 12">
    <name type="scientific">Syncephalastrum racemosum</name>
    <name type="common">Filamentous fungus</name>
    <dbReference type="NCBI Taxonomy" id="13706"/>
    <lineage>
        <taxon>Eukaryota</taxon>
        <taxon>Fungi</taxon>
        <taxon>Fungi incertae sedis</taxon>
        <taxon>Mucoromycota</taxon>
        <taxon>Mucoromycotina</taxon>
        <taxon>Mucoromycetes</taxon>
        <taxon>Mucorales</taxon>
        <taxon>Syncephalastraceae</taxon>
        <taxon>Syncephalastrum</taxon>
    </lineage>
</organism>
<dbReference type="GO" id="GO:0006696">
    <property type="term" value="P:ergosterol biosynthetic process"/>
    <property type="evidence" value="ECO:0007669"/>
    <property type="project" value="TreeGrafter"/>
</dbReference>
<proteinExistence type="inferred from homology"/>
<dbReference type="OMA" id="AGPMMID"/>
<dbReference type="FunFam" id="1.10.3270.10:FF:000001">
    <property type="entry name" value="3-hydroxy-3-methylglutaryl coenzyme A reductase"/>
    <property type="match status" value="1"/>
</dbReference>
<dbReference type="OrthoDB" id="310654at2759"/>
<dbReference type="CDD" id="cd00643">
    <property type="entry name" value="HMG-CoA_reductase_classI"/>
    <property type="match status" value="1"/>
</dbReference>
<dbReference type="PANTHER" id="PTHR10572:SF24">
    <property type="entry name" value="3-HYDROXY-3-METHYLGLUTARYL-COENZYME A REDUCTASE"/>
    <property type="match status" value="1"/>
</dbReference>
<dbReference type="AlphaFoldDB" id="A0A1X2HEV6"/>
<protein>
    <recommendedName>
        <fullName evidence="9">3-hydroxy-3-methylglutaryl coenzyme A reductase</fullName>
        <shortName evidence="9">HMG-CoA reductase</shortName>
        <ecNumber evidence="9">1.1.1.34</ecNumber>
    </recommendedName>
</protein>
<reference evidence="11 12" key="1">
    <citation type="submission" date="2016-07" db="EMBL/GenBank/DDBJ databases">
        <title>Pervasive Adenine N6-methylation of Active Genes in Fungi.</title>
        <authorList>
            <consortium name="DOE Joint Genome Institute"/>
            <person name="Mondo S.J."/>
            <person name="Dannebaum R.O."/>
            <person name="Kuo R.C."/>
            <person name="Labutti K."/>
            <person name="Haridas S."/>
            <person name="Kuo A."/>
            <person name="Salamov A."/>
            <person name="Ahrendt S.R."/>
            <person name="Lipzen A."/>
            <person name="Sullivan W."/>
            <person name="Andreopoulos W.B."/>
            <person name="Clum A."/>
            <person name="Lindquist E."/>
            <person name="Daum C."/>
            <person name="Ramamoorthy G.K."/>
            <person name="Gryganskyi A."/>
            <person name="Culley D."/>
            <person name="Magnuson J.K."/>
            <person name="James T.Y."/>
            <person name="O'Malley M.A."/>
            <person name="Stajich J.E."/>
            <person name="Spatafora J.W."/>
            <person name="Visel A."/>
            <person name="Grigoriev I.V."/>
        </authorList>
    </citation>
    <scope>NUCLEOTIDE SEQUENCE [LARGE SCALE GENOMIC DNA]</scope>
    <source>
        <strain evidence="11 12">NRRL 2496</strain>
    </source>
</reference>
<dbReference type="GO" id="GO:0015936">
    <property type="term" value="P:coenzyme A metabolic process"/>
    <property type="evidence" value="ECO:0007669"/>
    <property type="project" value="InterPro"/>
</dbReference>
<gene>
    <name evidence="11" type="ORF">BCR43DRAFT_472592</name>
</gene>
<dbReference type="InterPro" id="IPR000731">
    <property type="entry name" value="SSD"/>
</dbReference>
<dbReference type="Proteomes" id="UP000242180">
    <property type="component" value="Unassembled WGS sequence"/>
</dbReference>
<keyword evidence="6 9" id="KW-1133">Transmembrane helix</keyword>
<dbReference type="SUPFAM" id="SSF56542">
    <property type="entry name" value="Substrate-binding domain of HMG-CoA reductase"/>
    <property type="match status" value="1"/>
</dbReference>
<dbReference type="GO" id="GO:0004420">
    <property type="term" value="F:hydroxymethylglutaryl-CoA reductase (NADPH) activity"/>
    <property type="evidence" value="ECO:0007669"/>
    <property type="project" value="UniProtKB-EC"/>
</dbReference>
<dbReference type="GO" id="GO:0005778">
    <property type="term" value="C:peroxisomal membrane"/>
    <property type="evidence" value="ECO:0007669"/>
    <property type="project" value="TreeGrafter"/>
</dbReference>
<dbReference type="PROSITE" id="PS01192">
    <property type="entry name" value="HMG_COA_REDUCTASE_3"/>
    <property type="match status" value="1"/>
</dbReference>
<dbReference type="EMBL" id="MCGN01000004">
    <property type="protein sequence ID" value="ORY97461.1"/>
    <property type="molecule type" value="Genomic_DNA"/>
</dbReference>
<dbReference type="InterPro" id="IPR023076">
    <property type="entry name" value="HMG_CoA_Rdtase_CS"/>
</dbReference>
<name>A0A1X2HEV6_SYNRA</name>
<dbReference type="InterPro" id="IPR023074">
    <property type="entry name" value="HMG_CoA_Rdtase_cat_sf"/>
</dbReference>
<dbReference type="Pfam" id="PF00368">
    <property type="entry name" value="HMG-CoA_red"/>
    <property type="match status" value="1"/>
</dbReference>
<dbReference type="STRING" id="13706.A0A1X2HEV6"/>
<comment type="similarity">
    <text evidence="2 9">Belongs to the HMG-CoA reductase family.</text>
</comment>
<dbReference type="InterPro" id="IPR009023">
    <property type="entry name" value="HMG_CoA_Rdtase_NAD(P)-bd_sf"/>
</dbReference>
<dbReference type="EC" id="1.1.1.34" evidence="9"/>
<dbReference type="Pfam" id="PF12349">
    <property type="entry name" value="Sterol-sensing"/>
    <property type="match status" value="1"/>
</dbReference>
<accession>A0A1X2HEV6</accession>
<feature type="transmembrane region" description="Helical" evidence="9">
    <location>
        <begin position="295"/>
        <end position="314"/>
    </location>
</feature>
<dbReference type="PROSITE" id="PS00318">
    <property type="entry name" value="HMG_COA_REDUCTASE_2"/>
    <property type="match status" value="1"/>
</dbReference>
<evidence type="ECO:0000313" key="12">
    <source>
        <dbReference type="Proteomes" id="UP000242180"/>
    </source>
</evidence>
<feature type="transmembrane region" description="Helical" evidence="9">
    <location>
        <begin position="35"/>
        <end position="54"/>
    </location>
</feature>